<organism evidence="1 2">
    <name type="scientific">Metabacillus herbersteinensis</name>
    <dbReference type="NCBI Taxonomy" id="283816"/>
    <lineage>
        <taxon>Bacteria</taxon>
        <taxon>Bacillati</taxon>
        <taxon>Bacillota</taxon>
        <taxon>Bacilli</taxon>
        <taxon>Bacillales</taxon>
        <taxon>Bacillaceae</taxon>
        <taxon>Metabacillus</taxon>
    </lineage>
</organism>
<keyword evidence="2" id="KW-1185">Reference proteome</keyword>
<sequence length="113" mass="13371">METKLLRIAELAKSDPKMKFTSLAHLLNKQALVQCHIELPNKKATGINGTTKEQYSENLEENIDHLVSRLKSKSYRPVPVRRMLFQSSIQTRKDHWEYRNMKIKLFKKALQRY</sequence>
<comment type="caution">
    <text evidence="1">The sequence shown here is derived from an EMBL/GenBank/DDBJ whole genome shotgun (WGS) entry which is preliminary data.</text>
</comment>
<name>A0ABV6GIX7_9BACI</name>
<protein>
    <recommendedName>
        <fullName evidence="3">Group II intron reverse transcriptase/maturase</fullName>
    </recommendedName>
</protein>
<proteinExistence type="predicted"/>
<accession>A0ABV6GIX7</accession>
<evidence type="ECO:0000313" key="2">
    <source>
        <dbReference type="Proteomes" id="UP001589854"/>
    </source>
</evidence>
<reference evidence="1 2" key="1">
    <citation type="submission" date="2024-09" db="EMBL/GenBank/DDBJ databases">
        <authorList>
            <person name="Sun Q."/>
            <person name="Mori K."/>
        </authorList>
    </citation>
    <scope>NUCLEOTIDE SEQUENCE [LARGE SCALE GENOMIC DNA]</scope>
    <source>
        <strain evidence="1 2">CCM 7228</strain>
    </source>
</reference>
<gene>
    <name evidence="1" type="ORF">ACFFIX_19845</name>
</gene>
<evidence type="ECO:0008006" key="3">
    <source>
        <dbReference type="Google" id="ProtNLM"/>
    </source>
</evidence>
<dbReference type="RefSeq" id="WP_378937164.1">
    <property type="nucleotide sequence ID" value="NZ_JBHLVO010000022.1"/>
</dbReference>
<dbReference type="EMBL" id="JBHLVO010000022">
    <property type="protein sequence ID" value="MFC0273648.1"/>
    <property type="molecule type" value="Genomic_DNA"/>
</dbReference>
<dbReference type="Proteomes" id="UP001589854">
    <property type="component" value="Unassembled WGS sequence"/>
</dbReference>
<evidence type="ECO:0000313" key="1">
    <source>
        <dbReference type="EMBL" id="MFC0273648.1"/>
    </source>
</evidence>